<gene>
    <name evidence="2" type="ORF">RJT34_16796</name>
</gene>
<evidence type="ECO:0000313" key="2">
    <source>
        <dbReference type="EMBL" id="KAK7293917.1"/>
    </source>
</evidence>
<accession>A0AAN9J818</accession>
<feature type="domain" description="Reverse transcriptase zinc-binding" evidence="1">
    <location>
        <begin position="24"/>
        <end position="82"/>
    </location>
</feature>
<name>A0AAN9J818_CLITE</name>
<dbReference type="InterPro" id="IPR026960">
    <property type="entry name" value="RVT-Znf"/>
</dbReference>
<comment type="caution">
    <text evidence="2">The sequence shown here is derived from an EMBL/GenBank/DDBJ whole genome shotgun (WGS) entry which is preliminary data.</text>
</comment>
<keyword evidence="3" id="KW-1185">Reference proteome</keyword>
<protein>
    <recommendedName>
        <fullName evidence="1">Reverse transcriptase zinc-binding domain-containing protein</fullName>
    </recommendedName>
</protein>
<dbReference type="Pfam" id="PF13966">
    <property type="entry name" value="zf-RVT"/>
    <property type="match status" value="1"/>
</dbReference>
<organism evidence="2 3">
    <name type="scientific">Clitoria ternatea</name>
    <name type="common">Butterfly pea</name>
    <dbReference type="NCBI Taxonomy" id="43366"/>
    <lineage>
        <taxon>Eukaryota</taxon>
        <taxon>Viridiplantae</taxon>
        <taxon>Streptophyta</taxon>
        <taxon>Embryophyta</taxon>
        <taxon>Tracheophyta</taxon>
        <taxon>Spermatophyta</taxon>
        <taxon>Magnoliopsida</taxon>
        <taxon>eudicotyledons</taxon>
        <taxon>Gunneridae</taxon>
        <taxon>Pentapetalae</taxon>
        <taxon>rosids</taxon>
        <taxon>fabids</taxon>
        <taxon>Fabales</taxon>
        <taxon>Fabaceae</taxon>
        <taxon>Papilionoideae</taxon>
        <taxon>50 kb inversion clade</taxon>
        <taxon>NPAAA clade</taxon>
        <taxon>indigoferoid/millettioid clade</taxon>
        <taxon>Phaseoleae</taxon>
        <taxon>Clitoria</taxon>
    </lineage>
</organism>
<evidence type="ECO:0000259" key="1">
    <source>
        <dbReference type="Pfam" id="PF13966"/>
    </source>
</evidence>
<dbReference type="AlphaFoldDB" id="A0AAN9J818"/>
<dbReference type="Proteomes" id="UP001359559">
    <property type="component" value="Unassembled WGS sequence"/>
</dbReference>
<reference evidence="2 3" key="1">
    <citation type="submission" date="2024-01" db="EMBL/GenBank/DDBJ databases">
        <title>The genomes of 5 underutilized Papilionoideae crops provide insights into root nodulation and disease resistance.</title>
        <authorList>
            <person name="Yuan L."/>
        </authorList>
    </citation>
    <scope>NUCLEOTIDE SEQUENCE [LARGE SCALE GENOMIC DNA]</scope>
    <source>
        <strain evidence="2">LY-2023</strain>
        <tissue evidence="2">Leaf</tissue>
    </source>
</reference>
<proteinExistence type="predicted"/>
<sequence length="129" mass="14801">MGKGGLNVHRARLHNTTMLGNGFTNKRIWRIELPENVRFFSWLVCRGVLPTNGLRVTRGMASSSVCDSYDDRKETLIHYLGDYVGALRVWYEFRGIRGSDEWVRLGWSKMGMKFVVTVGNLETKELGLF</sequence>
<evidence type="ECO:0000313" key="3">
    <source>
        <dbReference type="Proteomes" id="UP001359559"/>
    </source>
</evidence>
<dbReference type="EMBL" id="JAYKXN010000004">
    <property type="protein sequence ID" value="KAK7293917.1"/>
    <property type="molecule type" value="Genomic_DNA"/>
</dbReference>